<evidence type="ECO:0000313" key="2">
    <source>
        <dbReference type="Proteomes" id="UP000183567"/>
    </source>
</evidence>
<reference evidence="1 2" key="1">
    <citation type="submission" date="2016-03" db="EMBL/GenBank/DDBJ databases">
        <title>Comparative genomics of the ectomycorrhizal sister species Rhizopogon vinicolor and Rhizopogon vesiculosus (Basidiomycota: Boletales) reveals a divergence of the mating type B locus.</title>
        <authorList>
            <person name="Mujic A.B."/>
            <person name="Kuo A."/>
            <person name="Tritt A."/>
            <person name="Lipzen A."/>
            <person name="Chen C."/>
            <person name="Johnson J."/>
            <person name="Sharma A."/>
            <person name="Barry K."/>
            <person name="Grigoriev I.V."/>
            <person name="Spatafora J.W."/>
        </authorList>
    </citation>
    <scope>NUCLEOTIDE SEQUENCE [LARGE SCALE GENOMIC DNA]</scope>
    <source>
        <strain evidence="1 2">AM-OR11-056</strain>
    </source>
</reference>
<protein>
    <submittedName>
        <fullName evidence="1">Uncharacterized protein</fullName>
    </submittedName>
</protein>
<dbReference type="AlphaFoldDB" id="A0A1J8PSI9"/>
<organism evidence="1 2">
    <name type="scientific">Rhizopogon vesiculosus</name>
    <dbReference type="NCBI Taxonomy" id="180088"/>
    <lineage>
        <taxon>Eukaryota</taxon>
        <taxon>Fungi</taxon>
        <taxon>Dikarya</taxon>
        <taxon>Basidiomycota</taxon>
        <taxon>Agaricomycotina</taxon>
        <taxon>Agaricomycetes</taxon>
        <taxon>Agaricomycetidae</taxon>
        <taxon>Boletales</taxon>
        <taxon>Suillineae</taxon>
        <taxon>Rhizopogonaceae</taxon>
        <taxon>Rhizopogon</taxon>
    </lineage>
</organism>
<accession>A0A1J8PSI9</accession>
<proteinExistence type="predicted"/>
<sequence length="32" mass="3624">MANGQWIAALRTQYYPGESYRIFCALSPQKGC</sequence>
<comment type="caution">
    <text evidence="1">The sequence shown here is derived from an EMBL/GenBank/DDBJ whole genome shotgun (WGS) entry which is preliminary data.</text>
</comment>
<keyword evidence="2" id="KW-1185">Reference proteome</keyword>
<dbReference type="Proteomes" id="UP000183567">
    <property type="component" value="Unassembled WGS sequence"/>
</dbReference>
<name>A0A1J8PSI9_9AGAM</name>
<gene>
    <name evidence="1" type="ORF">AZE42_05967</name>
</gene>
<evidence type="ECO:0000313" key="1">
    <source>
        <dbReference type="EMBL" id="OJA12166.1"/>
    </source>
</evidence>
<dbReference type="EMBL" id="LVVM01004802">
    <property type="protein sequence ID" value="OJA12166.1"/>
    <property type="molecule type" value="Genomic_DNA"/>
</dbReference>